<keyword evidence="2" id="KW-0012">Acyltransferase</keyword>
<dbReference type="EMBL" id="NOXS01000025">
    <property type="protein sequence ID" value="OYQ20915.1"/>
    <property type="molecule type" value="Genomic_DNA"/>
</dbReference>
<dbReference type="Gene3D" id="3.40.630.30">
    <property type="match status" value="1"/>
</dbReference>
<dbReference type="InterPro" id="IPR000182">
    <property type="entry name" value="GNAT_dom"/>
</dbReference>
<dbReference type="AlphaFoldDB" id="A0A255XWZ1"/>
<evidence type="ECO:0000256" key="2">
    <source>
        <dbReference type="ARBA" id="ARBA00023315"/>
    </source>
</evidence>
<dbReference type="GO" id="GO:0016747">
    <property type="term" value="F:acyltransferase activity, transferring groups other than amino-acyl groups"/>
    <property type="evidence" value="ECO:0007669"/>
    <property type="project" value="InterPro"/>
</dbReference>
<dbReference type="Proteomes" id="UP000216361">
    <property type="component" value="Unassembled WGS sequence"/>
</dbReference>
<organism evidence="4 5">
    <name type="scientific">Elstera cyanobacteriorum</name>
    <dbReference type="NCBI Taxonomy" id="2022747"/>
    <lineage>
        <taxon>Bacteria</taxon>
        <taxon>Pseudomonadati</taxon>
        <taxon>Pseudomonadota</taxon>
        <taxon>Alphaproteobacteria</taxon>
        <taxon>Rhodospirillales</taxon>
        <taxon>Rhodospirillaceae</taxon>
        <taxon>Elstera</taxon>
    </lineage>
</organism>
<proteinExistence type="predicted"/>
<evidence type="ECO:0000259" key="3">
    <source>
        <dbReference type="PROSITE" id="PS51186"/>
    </source>
</evidence>
<reference evidence="4 5" key="1">
    <citation type="submission" date="2017-07" db="EMBL/GenBank/DDBJ databases">
        <title>Elstera cyanobacteriorum sp. nov., a novel bacterium isolated from cyanobacterial aggregates in a eutrophic lake.</title>
        <authorList>
            <person name="Cai H."/>
        </authorList>
    </citation>
    <scope>NUCLEOTIDE SEQUENCE [LARGE SCALE GENOMIC DNA]</scope>
    <source>
        <strain evidence="4 5">TH019</strain>
    </source>
</reference>
<dbReference type="PANTHER" id="PTHR43877">
    <property type="entry name" value="AMINOALKYLPHOSPHONATE N-ACETYLTRANSFERASE-RELATED-RELATED"/>
    <property type="match status" value="1"/>
</dbReference>
<evidence type="ECO:0000256" key="1">
    <source>
        <dbReference type="ARBA" id="ARBA00022679"/>
    </source>
</evidence>
<gene>
    <name evidence="4" type="ORF">CHR90_02965</name>
</gene>
<dbReference type="Pfam" id="PF00583">
    <property type="entry name" value="Acetyltransf_1"/>
    <property type="match status" value="1"/>
</dbReference>
<dbReference type="PROSITE" id="PS51186">
    <property type="entry name" value="GNAT"/>
    <property type="match status" value="1"/>
</dbReference>
<keyword evidence="5" id="KW-1185">Reference proteome</keyword>
<evidence type="ECO:0000313" key="5">
    <source>
        <dbReference type="Proteomes" id="UP000216361"/>
    </source>
</evidence>
<dbReference type="OrthoDB" id="3389160at2"/>
<comment type="caution">
    <text evidence="4">The sequence shown here is derived from an EMBL/GenBank/DDBJ whole genome shotgun (WGS) entry which is preliminary data.</text>
</comment>
<dbReference type="CDD" id="cd04301">
    <property type="entry name" value="NAT_SF"/>
    <property type="match status" value="1"/>
</dbReference>
<dbReference type="SUPFAM" id="SSF55729">
    <property type="entry name" value="Acyl-CoA N-acyltransferases (Nat)"/>
    <property type="match status" value="1"/>
</dbReference>
<dbReference type="InterPro" id="IPR050832">
    <property type="entry name" value="Bact_Acetyltransf"/>
</dbReference>
<keyword evidence="1 4" id="KW-0808">Transferase</keyword>
<dbReference type="PANTHER" id="PTHR43877:SF2">
    <property type="entry name" value="AMINOALKYLPHOSPHONATE N-ACETYLTRANSFERASE-RELATED"/>
    <property type="match status" value="1"/>
</dbReference>
<feature type="domain" description="N-acetyltransferase" evidence="3">
    <location>
        <begin position="1"/>
        <end position="172"/>
    </location>
</feature>
<name>A0A255XWZ1_9PROT</name>
<dbReference type="RefSeq" id="WP_094407498.1">
    <property type="nucleotide sequence ID" value="NZ_BMJZ01000007.1"/>
</dbReference>
<protein>
    <submittedName>
        <fullName evidence="4">GNAT family N-acetyltransferase</fullName>
    </submittedName>
</protein>
<dbReference type="InterPro" id="IPR016181">
    <property type="entry name" value="Acyl_CoA_acyltransferase"/>
</dbReference>
<evidence type="ECO:0000313" key="4">
    <source>
        <dbReference type="EMBL" id="OYQ20915.1"/>
    </source>
</evidence>
<accession>A0A255XWZ1</accession>
<sequence>MEILSLSAADLDRRLPDLADLLHACVQDGASISFMLPFSPDDAAAFWTQKVRPGVAAGTRALLVAEADGRLIGTVQLDTDTPPNQPHRGEVCKLMVHPTARRLGAAKALMGALEAEARQRNRALLTLDTRTGDRAEPLYIGLGYQVVGVIPGYALNTARDGLHGTTIFYKEL</sequence>